<evidence type="ECO:0000256" key="1">
    <source>
        <dbReference type="SAM" id="MobiDB-lite"/>
    </source>
</evidence>
<feature type="compositionally biased region" description="Acidic residues" evidence="1">
    <location>
        <begin position="316"/>
        <end position="329"/>
    </location>
</feature>
<gene>
    <name evidence="2" type="ORF">BG011_002594</name>
</gene>
<evidence type="ECO:0000313" key="2">
    <source>
        <dbReference type="EMBL" id="KAG0259482.1"/>
    </source>
</evidence>
<dbReference type="OrthoDB" id="2351940at2759"/>
<feature type="compositionally biased region" description="Polar residues" evidence="1">
    <location>
        <begin position="1"/>
        <end position="18"/>
    </location>
</feature>
<feature type="compositionally biased region" description="Polar residues" evidence="1">
    <location>
        <begin position="149"/>
        <end position="158"/>
    </location>
</feature>
<organism evidence="2 3">
    <name type="scientific">Mortierella polycephala</name>
    <dbReference type="NCBI Taxonomy" id="41804"/>
    <lineage>
        <taxon>Eukaryota</taxon>
        <taxon>Fungi</taxon>
        <taxon>Fungi incertae sedis</taxon>
        <taxon>Mucoromycota</taxon>
        <taxon>Mortierellomycotina</taxon>
        <taxon>Mortierellomycetes</taxon>
        <taxon>Mortierellales</taxon>
        <taxon>Mortierellaceae</taxon>
        <taxon>Mortierella</taxon>
    </lineage>
</organism>
<feature type="region of interest" description="Disordered" evidence="1">
    <location>
        <begin position="304"/>
        <end position="361"/>
    </location>
</feature>
<feature type="compositionally biased region" description="Basic and acidic residues" evidence="1">
    <location>
        <begin position="162"/>
        <end position="177"/>
    </location>
</feature>
<reference evidence="2" key="1">
    <citation type="journal article" date="2020" name="Fungal Divers.">
        <title>Resolving the Mortierellaceae phylogeny through synthesis of multi-gene phylogenetics and phylogenomics.</title>
        <authorList>
            <person name="Vandepol N."/>
            <person name="Liber J."/>
            <person name="Desiro A."/>
            <person name="Na H."/>
            <person name="Kennedy M."/>
            <person name="Barry K."/>
            <person name="Grigoriev I.V."/>
            <person name="Miller A.N."/>
            <person name="O'Donnell K."/>
            <person name="Stajich J.E."/>
            <person name="Bonito G."/>
        </authorList>
    </citation>
    <scope>NUCLEOTIDE SEQUENCE</scope>
    <source>
        <strain evidence="2">KOD948</strain>
    </source>
</reference>
<feature type="region of interest" description="Disordered" evidence="1">
    <location>
        <begin position="149"/>
        <end position="182"/>
    </location>
</feature>
<feature type="compositionally biased region" description="Low complexity" evidence="1">
    <location>
        <begin position="91"/>
        <end position="102"/>
    </location>
</feature>
<feature type="compositionally biased region" description="Low complexity" evidence="1">
    <location>
        <begin position="337"/>
        <end position="348"/>
    </location>
</feature>
<accession>A0A9P6Q655</accession>
<feature type="region of interest" description="Disordered" evidence="1">
    <location>
        <begin position="61"/>
        <end position="102"/>
    </location>
</feature>
<dbReference type="Proteomes" id="UP000726737">
    <property type="component" value="Unassembled WGS sequence"/>
</dbReference>
<keyword evidence="3" id="KW-1185">Reference proteome</keyword>
<feature type="compositionally biased region" description="Polar residues" evidence="1">
    <location>
        <begin position="64"/>
        <end position="79"/>
    </location>
</feature>
<feature type="region of interest" description="Disordered" evidence="1">
    <location>
        <begin position="1"/>
        <end position="29"/>
    </location>
</feature>
<evidence type="ECO:0000313" key="3">
    <source>
        <dbReference type="Proteomes" id="UP000726737"/>
    </source>
</evidence>
<sequence length="646" mass="71918">MSSPFETSAVDTEPPQEQRQLHMPTDFYPFVPMDSSGPVESLSNFIATGGSARHASYPIHRSQVPPTSNSSAPNTTVDSTPMRRSMTNNPAMSSSTAASSSIAAATPGHNSVSIAVSSSPLSSTAVTTASATVHTTHADPMMWNQQQQARVVTANSGPIDSPDERRHQQDATNREGAEPAEDANRMYGQMQHADGSPHDREDVDERIHFRLLNNIYFSAHLRPPRHDDDLGMDSPILPRGRSESQYTDAHENSSTDQEDDPLLRADMEGLEYHDVLQHRRILINQAEEYASAIRNRRVNQSELIEEEGDVDRYGGEQDDDEDDGIDQVMDDQFRHGSLSATPQSSSSSLERPQHAQLSPRSAAALSSMFSIGNSSWPQPSVSSSISSDLNAHARQGIRQEYDSNPHFRRLAPVLPPRISSFEQEPRSPPLQQSAGPEIRYNIDLTRYQQIISIERQSCGENIPATSNDSYDDVWPLKFDMYYADGGEFNAAHSVENVLKNDSSVYCSRRQANINICLKLSEPHRTFVLTQFKAKAPTTGFTAPCKEGLIFISHEPIALEKTALFDNMTREHYEEYMERVNQGSRFSQLLKNHGSDADALLPAAFFQLNGPEETCTLDFSPNRFYKGAILRVGWPVVEIGWPELDYF</sequence>
<name>A0A9P6Q655_9FUNG</name>
<proteinExistence type="predicted"/>
<comment type="caution">
    <text evidence="2">The sequence shown here is derived from an EMBL/GenBank/DDBJ whole genome shotgun (WGS) entry which is preliminary data.</text>
</comment>
<protein>
    <submittedName>
        <fullName evidence="2">Uncharacterized protein</fullName>
    </submittedName>
</protein>
<dbReference type="AlphaFoldDB" id="A0A9P6Q655"/>
<feature type="region of interest" description="Disordered" evidence="1">
    <location>
        <begin position="221"/>
        <end position="261"/>
    </location>
</feature>
<dbReference type="EMBL" id="JAAAJA010000185">
    <property type="protein sequence ID" value="KAG0259482.1"/>
    <property type="molecule type" value="Genomic_DNA"/>
</dbReference>